<dbReference type="InterPro" id="IPR018640">
    <property type="entry name" value="DUF2063"/>
</dbReference>
<feature type="domain" description="Putative DNA-binding" evidence="1">
    <location>
        <begin position="8"/>
        <end position="98"/>
    </location>
</feature>
<reference evidence="2" key="1">
    <citation type="submission" date="2015-09" db="EMBL/GenBank/DDBJ databases">
        <title>Draft Genome Sequences of Two Novel Amoeba-resistant Intranuclear Bacteria, Candidatus Berkiella cookevillensis and Candidatus Berkiella aquae.</title>
        <authorList>
            <person name="Mehari Y.T."/>
            <person name="Arivett B.A."/>
            <person name="Farone A.L."/>
            <person name="Gunderson J.H."/>
            <person name="Farone M.B."/>
        </authorList>
    </citation>
    <scope>NUCLEOTIDE SEQUENCE [LARGE SCALE GENOMIC DNA]</scope>
    <source>
        <strain evidence="2">HT99</strain>
    </source>
</reference>
<keyword evidence="4" id="KW-1185">Reference proteome</keyword>
<reference evidence="3" key="2">
    <citation type="journal article" date="2016" name="Genome Announc.">
        <title>Draft Genome Sequences of Two Novel Amoeba-Resistant Intranuclear Bacteria, 'Candidatus Berkiella cookevillensis' and 'Candidatus Berkiella aquae'.</title>
        <authorList>
            <person name="Mehari Y.T."/>
            <person name="Arivett B.A."/>
            <person name="Farone A.L."/>
            <person name="Gunderson J.H."/>
            <person name="Farone M.B."/>
        </authorList>
    </citation>
    <scope>NUCLEOTIDE SEQUENCE</scope>
    <source>
        <strain evidence="3">HT99</strain>
    </source>
</reference>
<evidence type="ECO:0000313" key="3">
    <source>
        <dbReference type="EMBL" id="MCS5712527.1"/>
    </source>
</evidence>
<dbReference type="OrthoDB" id="4146344at2"/>
<protein>
    <submittedName>
        <fullName evidence="3">DNA-binding domain-containing protein</fullName>
    </submittedName>
</protein>
<name>A0A0Q9YNI7_9GAMM</name>
<dbReference type="RefSeq" id="WP_075065330.1">
    <property type="nucleotide sequence ID" value="NZ_LKAJ02000001.1"/>
</dbReference>
<sequence>MLIIDLKQLQQHFLHELDCPGKEADWIKQTRLSPDEQLAIYRGSVLGGLYQILQAIFPVCIRLVGEPYFKQLTRVFIAQTPHQHPDITHYGQSFAVFIQESLSQHQLCYLADVVALEWACHLALNGAGMPELDKELLAKVPPTQHPDLTFALAEYSTLLYSPYPILRIWQNNQDDKRGDELISLDEGKTYLLVHRRAQRLCLSPLTEEAFKMLTYFAAGESFITVCQKCCDEYPNVDIPPIFAECIQREYLVSFAVDNKGCALK</sequence>
<reference evidence="3" key="3">
    <citation type="submission" date="2021-06" db="EMBL/GenBank/DDBJ databases">
        <title>Genomic Description and Analysis of Intracellular Bacteria, Candidatus Berkiella cookevillensis and Candidatus Berkiella aquae.</title>
        <authorList>
            <person name="Kidane D.T."/>
            <person name="Mehari Y.T."/>
            <person name="Rice F.C."/>
            <person name="Arivett B.A."/>
            <person name="Farone A.L."/>
            <person name="Berk S.G."/>
            <person name="Farone M.B."/>
        </authorList>
    </citation>
    <scope>NUCLEOTIDE SEQUENCE</scope>
    <source>
        <strain evidence="3">HT99</strain>
    </source>
</reference>
<dbReference type="EMBL" id="LKAJ02000001">
    <property type="protein sequence ID" value="MCS5712527.1"/>
    <property type="molecule type" value="Genomic_DNA"/>
</dbReference>
<keyword evidence="3" id="KW-0238">DNA-binding</keyword>
<dbReference type="STRING" id="295108.HT99x_00691"/>
<dbReference type="Gene3D" id="1.10.150.690">
    <property type="entry name" value="DUF2063"/>
    <property type="match status" value="1"/>
</dbReference>
<evidence type="ECO:0000313" key="2">
    <source>
        <dbReference type="EMBL" id="KRG22272.1"/>
    </source>
</evidence>
<comment type="caution">
    <text evidence="2">The sequence shown here is derived from an EMBL/GenBank/DDBJ whole genome shotgun (WGS) entry which is preliminary data.</text>
</comment>
<evidence type="ECO:0000313" key="4">
    <source>
        <dbReference type="Proteomes" id="UP000051497"/>
    </source>
</evidence>
<dbReference type="Proteomes" id="UP000051497">
    <property type="component" value="Unassembled WGS sequence"/>
</dbReference>
<dbReference type="AlphaFoldDB" id="A0A0Q9YNI7"/>
<accession>A0A0Q9YNI7</accession>
<evidence type="ECO:0000259" key="1">
    <source>
        <dbReference type="Pfam" id="PF09836"/>
    </source>
</evidence>
<dbReference type="InterPro" id="IPR044922">
    <property type="entry name" value="DUF2063_N_sf"/>
</dbReference>
<gene>
    <name evidence="2" type="ORF">HT99x_00691</name>
    <name evidence="3" type="ORF">HT99x_013890</name>
</gene>
<dbReference type="Pfam" id="PF09836">
    <property type="entry name" value="DUF2063"/>
    <property type="match status" value="1"/>
</dbReference>
<organism evidence="2">
    <name type="scientific">Candidatus Berkiella aquae</name>
    <dbReference type="NCBI Taxonomy" id="295108"/>
    <lineage>
        <taxon>Bacteria</taxon>
        <taxon>Pseudomonadati</taxon>
        <taxon>Pseudomonadota</taxon>
        <taxon>Gammaproteobacteria</taxon>
        <taxon>Candidatus Berkiellales</taxon>
        <taxon>Candidatus Berkiellaceae</taxon>
        <taxon>Candidatus Berkiella</taxon>
    </lineage>
</organism>
<proteinExistence type="predicted"/>
<dbReference type="EMBL" id="LKAJ01000002">
    <property type="protein sequence ID" value="KRG22272.1"/>
    <property type="molecule type" value="Genomic_DNA"/>
</dbReference>
<dbReference type="GO" id="GO:0003677">
    <property type="term" value="F:DNA binding"/>
    <property type="evidence" value="ECO:0007669"/>
    <property type="project" value="UniProtKB-KW"/>
</dbReference>